<comment type="caution">
    <text evidence="2">The sequence shown here is derived from an EMBL/GenBank/DDBJ whole genome shotgun (WGS) entry which is preliminary data.</text>
</comment>
<organism evidence="2 3">
    <name type="scientific">Potamilus streckersoni</name>
    <dbReference type="NCBI Taxonomy" id="2493646"/>
    <lineage>
        <taxon>Eukaryota</taxon>
        <taxon>Metazoa</taxon>
        <taxon>Spiralia</taxon>
        <taxon>Lophotrochozoa</taxon>
        <taxon>Mollusca</taxon>
        <taxon>Bivalvia</taxon>
        <taxon>Autobranchia</taxon>
        <taxon>Heteroconchia</taxon>
        <taxon>Palaeoheterodonta</taxon>
        <taxon>Unionida</taxon>
        <taxon>Unionoidea</taxon>
        <taxon>Unionidae</taxon>
        <taxon>Ambleminae</taxon>
        <taxon>Lampsilini</taxon>
        <taxon>Potamilus</taxon>
    </lineage>
</organism>
<protein>
    <submittedName>
        <fullName evidence="2">Uncharacterized protein</fullName>
    </submittedName>
</protein>
<reference evidence="2" key="2">
    <citation type="journal article" date="2021" name="Genome Biol. Evol.">
        <title>Developing a high-quality reference genome for a parasitic bivalve with doubly uniparental inheritance (Bivalvia: Unionida).</title>
        <authorList>
            <person name="Smith C.H."/>
        </authorList>
    </citation>
    <scope>NUCLEOTIDE SEQUENCE</scope>
    <source>
        <strain evidence="2">CHS0354</strain>
        <tissue evidence="2">Mantle</tissue>
    </source>
</reference>
<keyword evidence="3" id="KW-1185">Reference proteome</keyword>
<feature type="transmembrane region" description="Helical" evidence="1">
    <location>
        <begin position="37"/>
        <end position="60"/>
    </location>
</feature>
<evidence type="ECO:0000256" key="1">
    <source>
        <dbReference type="SAM" id="Phobius"/>
    </source>
</evidence>
<name>A0AAE0SKF1_9BIVA</name>
<sequence length="255" mass="29639">MSNNETSVHSKDDSSKQAVKVKFQEVLNIRHFVNFRMLYLTPMFAFLAIISFFDNGLVLGNNLQMQVSRMMEDLLDLREYFADLQKDIVNLRRDLNQDRVEKQTLIGKINETIYRCPNEYVDGRQKKLSNSDVDQKVVKSSLLSYDGLKKYDMLLKGLAKEKDIRINFGKKLEAVEERYGLRLSDLATKIGYITEHTEKGLNVKISANEVAFGIKLEAKVRTVELKLKENISTLNQTINNIYTQIEKWRLEQEDM</sequence>
<accession>A0AAE0SKF1</accession>
<dbReference type="Proteomes" id="UP001195483">
    <property type="component" value="Unassembled WGS sequence"/>
</dbReference>
<evidence type="ECO:0000313" key="3">
    <source>
        <dbReference type="Proteomes" id="UP001195483"/>
    </source>
</evidence>
<reference evidence="2" key="1">
    <citation type="journal article" date="2021" name="Genome Biol. Evol.">
        <title>A High-Quality Reference Genome for a Parasitic Bivalve with Doubly Uniparental Inheritance (Bivalvia: Unionida).</title>
        <authorList>
            <person name="Smith C.H."/>
        </authorList>
    </citation>
    <scope>NUCLEOTIDE SEQUENCE</scope>
    <source>
        <strain evidence="2">CHS0354</strain>
    </source>
</reference>
<keyword evidence="1" id="KW-1133">Transmembrane helix</keyword>
<keyword evidence="1" id="KW-0812">Transmembrane</keyword>
<evidence type="ECO:0000313" key="2">
    <source>
        <dbReference type="EMBL" id="KAK3593343.1"/>
    </source>
</evidence>
<reference evidence="2" key="3">
    <citation type="submission" date="2023-05" db="EMBL/GenBank/DDBJ databases">
        <authorList>
            <person name="Smith C.H."/>
        </authorList>
    </citation>
    <scope>NUCLEOTIDE SEQUENCE</scope>
    <source>
        <strain evidence="2">CHS0354</strain>
        <tissue evidence="2">Mantle</tissue>
    </source>
</reference>
<gene>
    <name evidence="2" type="ORF">CHS0354_021907</name>
</gene>
<dbReference type="EMBL" id="JAEAOA010001332">
    <property type="protein sequence ID" value="KAK3593343.1"/>
    <property type="molecule type" value="Genomic_DNA"/>
</dbReference>
<keyword evidence="1" id="KW-0472">Membrane</keyword>
<proteinExistence type="predicted"/>
<dbReference type="AlphaFoldDB" id="A0AAE0SKF1"/>